<proteinExistence type="inferred from homology"/>
<evidence type="ECO:0000313" key="6">
    <source>
        <dbReference type="Proteomes" id="UP000091918"/>
    </source>
</evidence>
<dbReference type="SUPFAM" id="SSF48371">
    <property type="entry name" value="ARM repeat"/>
    <property type="match status" value="1"/>
</dbReference>
<evidence type="ECO:0000256" key="1">
    <source>
        <dbReference type="ARBA" id="ARBA00009049"/>
    </source>
</evidence>
<keyword evidence="6" id="KW-1185">Reference proteome</keyword>
<comment type="caution">
    <text evidence="5">The sequence shown here is derived from an EMBL/GenBank/DDBJ whole genome shotgun (WGS) entry which is preliminary data.</text>
</comment>
<dbReference type="GO" id="GO:0001965">
    <property type="term" value="F:G-protein alpha-subunit binding"/>
    <property type="evidence" value="ECO:0007669"/>
    <property type="project" value="TreeGrafter"/>
</dbReference>
<protein>
    <recommendedName>
        <fullName evidence="7">Guanine nucleotide exchange factor synembryn</fullName>
    </recommendedName>
</protein>
<dbReference type="PANTHER" id="PTHR12425:SF5">
    <property type="entry name" value="SYNEMBRYN"/>
    <property type="match status" value="1"/>
</dbReference>
<feature type="region of interest" description="Disordered" evidence="4">
    <location>
        <begin position="404"/>
        <end position="438"/>
    </location>
</feature>
<feature type="compositionally biased region" description="Basic and acidic residues" evidence="4">
    <location>
        <begin position="421"/>
        <end position="438"/>
    </location>
</feature>
<evidence type="ECO:0000313" key="5">
    <source>
        <dbReference type="EMBL" id="OAX84235.1"/>
    </source>
</evidence>
<gene>
    <name evidence="5" type="ORF">ACJ72_01397</name>
</gene>
<comment type="similarity">
    <text evidence="1">Belongs to the synembryn family.</text>
</comment>
<accession>A0A1B7P5C3</accession>
<evidence type="ECO:0008006" key="7">
    <source>
        <dbReference type="Google" id="ProtNLM"/>
    </source>
</evidence>
<dbReference type="Pfam" id="PF10165">
    <property type="entry name" value="Ric8"/>
    <property type="match status" value="1"/>
</dbReference>
<dbReference type="GO" id="GO:0005737">
    <property type="term" value="C:cytoplasm"/>
    <property type="evidence" value="ECO:0007669"/>
    <property type="project" value="TreeGrafter"/>
</dbReference>
<dbReference type="PANTHER" id="PTHR12425">
    <property type="entry name" value="SYNEMBRYN"/>
    <property type="match status" value="1"/>
</dbReference>
<dbReference type="GO" id="GO:0007186">
    <property type="term" value="P:G protein-coupled receptor signaling pathway"/>
    <property type="evidence" value="ECO:0007669"/>
    <property type="project" value="TreeGrafter"/>
</dbReference>
<reference evidence="5 6" key="1">
    <citation type="submission" date="2015-07" db="EMBL/GenBank/DDBJ databases">
        <title>Emmonsia species relationships and genome sequence.</title>
        <authorList>
            <person name="Cuomo C.A."/>
            <person name="Schwartz I.S."/>
            <person name="Kenyon C."/>
            <person name="de Hoog G.S."/>
            <person name="Govender N.P."/>
            <person name="Botha A."/>
            <person name="Moreno L."/>
            <person name="de Vries M."/>
            <person name="Munoz J.F."/>
            <person name="Stielow J.B."/>
        </authorList>
    </citation>
    <scope>NUCLEOTIDE SEQUENCE [LARGE SCALE GENOMIC DNA]</scope>
    <source>
        <strain evidence="5 6">CBS 136260</strain>
    </source>
</reference>
<dbReference type="GO" id="GO:0005085">
    <property type="term" value="F:guanyl-nucleotide exchange factor activity"/>
    <property type="evidence" value="ECO:0007669"/>
    <property type="project" value="UniProtKB-KW"/>
</dbReference>
<evidence type="ECO:0000256" key="2">
    <source>
        <dbReference type="ARBA" id="ARBA00022658"/>
    </source>
</evidence>
<dbReference type="EMBL" id="LGUA01000093">
    <property type="protein sequence ID" value="OAX84235.1"/>
    <property type="molecule type" value="Genomic_DNA"/>
</dbReference>
<sequence>MEVRELEGKDLNRLPPRILRITEKLDEVARLVKSLAKDVQTKHLQPSQRVKILQQLRVHGRKPENANAIYSKEGIKVLAYYGCEGKSPAVSREALRCLANALLLEPSMRQIFVDLEQGPNLAEKLKEENSDDEFLASRLLFLTTYDTDLDFDKLFDKNALGEKINNHIYRHSKRFSKARKKKLDQMDELALSETLKLMFNITNFYPHRIDTFSPSIPHILKILSRIEIPTPPLQAPVNYLINSLLNLDLEAKKSKHFGTNPLFPKFDQNCNVDKLINILDQAVAMHRPEHLETLAVPLLTLLRKIYSFAPEGPRKYMEWLLLPEDDDHDLPIGQSNTLSSRLLRLSTSPVAPSLREGISALMFELSGSDATDFVRNVGYGFAAGFLMSHDMPVPETATEAFSTGATGELDPNVNPITGQRWDAEPQDRGPEMTQEEKEREAERLFVLFDRLKATGVVDVENPVRAALEQGRFEELD</sequence>
<dbReference type="Proteomes" id="UP000091918">
    <property type="component" value="Unassembled WGS sequence"/>
</dbReference>
<evidence type="ECO:0000256" key="3">
    <source>
        <dbReference type="ARBA" id="ARBA00023186"/>
    </source>
</evidence>
<keyword evidence="2" id="KW-0344">Guanine-nucleotide releasing factor</keyword>
<name>A0A1B7P5C3_9EURO</name>
<organism evidence="5 6">
    <name type="scientific">Emergomyces africanus</name>
    <dbReference type="NCBI Taxonomy" id="1955775"/>
    <lineage>
        <taxon>Eukaryota</taxon>
        <taxon>Fungi</taxon>
        <taxon>Dikarya</taxon>
        <taxon>Ascomycota</taxon>
        <taxon>Pezizomycotina</taxon>
        <taxon>Eurotiomycetes</taxon>
        <taxon>Eurotiomycetidae</taxon>
        <taxon>Onygenales</taxon>
        <taxon>Ajellomycetaceae</taxon>
        <taxon>Emergomyces</taxon>
    </lineage>
</organism>
<dbReference type="InterPro" id="IPR016024">
    <property type="entry name" value="ARM-type_fold"/>
</dbReference>
<dbReference type="OrthoDB" id="5585685at2759"/>
<dbReference type="AlphaFoldDB" id="A0A1B7P5C3"/>
<evidence type="ECO:0000256" key="4">
    <source>
        <dbReference type="SAM" id="MobiDB-lite"/>
    </source>
</evidence>
<dbReference type="InterPro" id="IPR019318">
    <property type="entry name" value="Gua_nucleotide_exch_fac_Ric8"/>
</dbReference>
<keyword evidence="3" id="KW-0143">Chaperone</keyword>